<accession>A0A9P6VZD6</accession>
<dbReference type="Proteomes" id="UP000750334">
    <property type="component" value="Unassembled WGS sequence"/>
</dbReference>
<organism evidence="2 3">
    <name type="scientific">Maudiozyma exigua</name>
    <name type="common">Yeast</name>
    <name type="synonym">Kazachstania exigua</name>
    <dbReference type="NCBI Taxonomy" id="34358"/>
    <lineage>
        <taxon>Eukaryota</taxon>
        <taxon>Fungi</taxon>
        <taxon>Dikarya</taxon>
        <taxon>Ascomycota</taxon>
        <taxon>Saccharomycotina</taxon>
        <taxon>Saccharomycetes</taxon>
        <taxon>Saccharomycetales</taxon>
        <taxon>Saccharomycetaceae</taxon>
        <taxon>Maudiozyma</taxon>
    </lineage>
</organism>
<evidence type="ECO:0000313" key="2">
    <source>
        <dbReference type="EMBL" id="KAG0659327.1"/>
    </source>
</evidence>
<dbReference type="AlphaFoldDB" id="A0A9P6VZD6"/>
<feature type="region of interest" description="Disordered" evidence="1">
    <location>
        <begin position="318"/>
        <end position="339"/>
    </location>
</feature>
<reference evidence="2 3" key="1">
    <citation type="submission" date="2020-11" db="EMBL/GenBank/DDBJ databases">
        <title>Kefir isolates.</title>
        <authorList>
            <person name="Marcisauskas S."/>
            <person name="Kim Y."/>
            <person name="Blasche S."/>
        </authorList>
    </citation>
    <scope>NUCLEOTIDE SEQUENCE [LARGE SCALE GENOMIC DNA]</scope>
    <source>
        <strain evidence="2 3">OG2</strain>
    </source>
</reference>
<keyword evidence="3" id="KW-1185">Reference proteome</keyword>
<name>A0A9P6VZD6_MAUEX</name>
<gene>
    <name evidence="2" type="ORF">C6P45_001869</name>
</gene>
<feature type="compositionally biased region" description="Basic and acidic residues" evidence="1">
    <location>
        <begin position="318"/>
        <end position="331"/>
    </location>
</feature>
<dbReference type="OrthoDB" id="4068191at2759"/>
<comment type="caution">
    <text evidence="2">The sequence shown here is derived from an EMBL/GenBank/DDBJ whole genome shotgun (WGS) entry which is preliminary data.</text>
</comment>
<protein>
    <submittedName>
        <fullName evidence="2">Uncharacterized protein</fullName>
    </submittedName>
</protein>
<evidence type="ECO:0000256" key="1">
    <source>
        <dbReference type="SAM" id="MobiDB-lite"/>
    </source>
</evidence>
<dbReference type="EMBL" id="PUHR01000194">
    <property type="protein sequence ID" value="KAG0659327.1"/>
    <property type="molecule type" value="Genomic_DNA"/>
</dbReference>
<sequence length="450" mass="52075">MSVSMNIDMSMDMSTIGDETIDFNRSINEQAIDEDTKKEVLALLKSRSITEIKDYLLDVNRRLSETEEQFNDQLKIHYTVILKVIQDIAALHGQLSDIDNEFRDLCFNDDSYQIHKLPNFEPVSLQNSTIVQEEEQNSKNNTLPNVTLRVSNWILAVTNFIDRFTNSNENSSLFFDDMLKNTIDLSTDDSTQYERYQTIIRNKSMFLQKYIVDSLFAHKIQLKLTQNIQLFNLFHDTVPFYQWDPTITDQYNDILYDMILEEYDIEALYGKDKTASIISSPVVQAFLQSPIFRNTVIEKLVTNIEDQLNQLESTKHMEEMATDSSETKLVDTNDQEDKEVDEEISEIINDSIMQSMGLISERGVSTYQSIQTIIHKLSNLEDIGADTTRVQSLRQRLLDCLQKHELQAQNDANNEHTGTSTDETVQQILNNYNKGNLEQLMKKQIVSLQH</sequence>
<evidence type="ECO:0000313" key="3">
    <source>
        <dbReference type="Proteomes" id="UP000750334"/>
    </source>
</evidence>
<proteinExistence type="predicted"/>